<evidence type="ECO:0000313" key="4">
    <source>
        <dbReference type="EMBL" id="MEI5906177.1"/>
    </source>
</evidence>
<keyword evidence="4" id="KW-0282">Flagellum</keyword>
<evidence type="ECO:0000256" key="3">
    <source>
        <dbReference type="RuleBase" id="RU362076"/>
    </source>
</evidence>
<accession>A0ABU8HAK4</accession>
<sequence length="205" mass="22987">MSNTIDSTLLLSSYQAEQRETSGEILGKDDFLKILMTQLQNQDPLNPMQDKDFIAQMATFSSLEQMTNLGKSMDNLVEVQKQNQLISYNQFVGKEVTWHQINEDDAIIEGTGKITGVKFGVDSVEFTLDDGTVLTPSNISEVNHFVQGNDLVEASHLIGRNVGWINNQGVEEVGSVLSVFQKDGEIWLRFLDEREIEASQLTKIE</sequence>
<reference evidence="4 5" key="1">
    <citation type="journal article" date="2018" name="J. Microbiol.">
        <title>Bacillus spongiae sp. nov., isolated from sponge of Jeju Island.</title>
        <authorList>
            <person name="Lee G.E."/>
            <person name="Im W.T."/>
            <person name="Park J.S."/>
        </authorList>
    </citation>
    <scope>NUCLEOTIDE SEQUENCE [LARGE SCALE GENOMIC DNA]</scope>
    <source>
        <strain evidence="4 5">135PIL107-10</strain>
    </source>
</reference>
<keyword evidence="4" id="KW-0966">Cell projection</keyword>
<evidence type="ECO:0000313" key="5">
    <source>
        <dbReference type="Proteomes" id="UP001312865"/>
    </source>
</evidence>
<evidence type="ECO:0000256" key="2">
    <source>
        <dbReference type="ARBA" id="ARBA00022795"/>
    </source>
</evidence>
<organism evidence="4 5">
    <name type="scientific">Bacillus spongiae</name>
    <dbReference type="NCBI Taxonomy" id="2683610"/>
    <lineage>
        <taxon>Bacteria</taxon>
        <taxon>Bacillati</taxon>
        <taxon>Bacillota</taxon>
        <taxon>Bacilli</taxon>
        <taxon>Bacillales</taxon>
        <taxon>Bacillaceae</taxon>
        <taxon>Bacillus</taxon>
    </lineage>
</organism>
<evidence type="ECO:0000256" key="1">
    <source>
        <dbReference type="ARBA" id="ARBA00010577"/>
    </source>
</evidence>
<comment type="function">
    <text evidence="3">Required for flagellar hook formation. May act as a scaffolding protein.</text>
</comment>
<keyword evidence="4" id="KW-0969">Cilium</keyword>
<dbReference type="EMBL" id="JBBAXC010000002">
    <property type="protein sequence ID" value="MEI5906177.1"/>
    <property type="molecule type" value="Genomic_DNA"/>
</dbReference>
<name>A0ABU8HAK4_9BACI</name>
<keyword evidence="5" id="KW-1185">Reference proteome</keyword>
<dbReference type="RefSeq" id="WP_336585595.1">
    <property type="nucleotide sequence ID" value="NZ_JBBAXC010000002.1"/>
</dbReference>
<comment type="similarity">
    <text evidence="1 3">Belongs to the FlgD family.</text>
</comment>
<keyword evidence="2 3" id="KW-1005">Bacterial flagellum biogenesis</keyword>
<gene>
    <name evidence="4" type="primary">flgD</name>
    <name evidence="4" type="ORF">WAK64_03710</name>
</gene>
<dbReference type="Proteomes" id="UP001312865">
    <property type="component" value="Unassembled WGS sequence"/>
</dbReference>
<protein>
    <recommendedName>
        <fullName evidence="3">Basal-body rod modification protein FlgD</fullName>
    </recommendedName>
</protein>
<dbReference type="NCBIfam" id="NF007197">
    <property type="entry name" value="PRK09618.1"/>
    <property type="match status" value="1"/>
</dbReference>
<proteinExistence type="inferred from homology"/>
<comment type="caution">
    <text evidence="4">The sequence shown here is derived from an EMBL/GenBank/DDBJ whole genome shotgun (WGS) entry which is preliminary data.</text>
</comment>
<dbReference type="InterPro" id="IPR005648">
    <property type="entry name" value="FlgD"/>
</dbReference>
<dbReference type="Pfam" id="PF03963">
    <property type="entry name" value="FlgD"/>
    <property type="match status" value="1"/>
</dbReference>